<accession>A0A094ZND7</accession>
<dbReference type="EMBL" id="KL250615">
    <property type="protein sequence ID" value="KGB34519.1"/>
    <property type="molecule type" value="Genomic_DNA"/>
</dbReference>
<protein>
    <submittedName>
        <fullName evidence="1">Uncharacterized protein</fullName>
    </submittedName>
</protein>
<proteinExistence type="predicted"/>
<organism evidence="1">
    <name type="scientific">Schistosoma haematobium</name>
    <name type="common">Blood fluke</name>
    <dbReference type="NCBI Taxonomy" id="6185"/>
    <lineage>
        <taxon>Eukaryota</taxon>
        <taxon>Metazoa</taxon>
        <taxon>Spiralia</taxon>
        <taxon>Lophotrochozoa</taxon>
        <taxon>Platyhelminthes</taxon>
        <taxon>Trematoda</taxon>
        <taxon>Digenea</taxon>
        <taxon>Strigeidida</taxon>
        <taxon>Schistosomatoidea</taxon>
        <taxon>Schistosomatidae</taxon>
        <taxon>Schistosoma</taxon>
    </lineage>
</organism>
<evidence type="ECO:0000313" key="1">
    <source>
        <dbReference type="EMBL" id="KGB34519.1"/>
    </source>
</evidence>
<reference evidence="1" key="1">
    <citation type="journal article" date="2012" name="Nat. Genet.">
        <title>Whole-genome sequence of Schistosoma haematobium.</title>
        <authorList>
            <person name="Young N.D."/>
            <person name="Jex A.R."/>
            <person name="Li B."/>
            <person name="Liu S."/>
            <person name="Yang L."/>
            <person name="Xiong Z."/>
            <person name="Li Y."/>
            <person name="Cantacessi C."/>
            <person name="Hall R.S."/>
            <person name="Xu X."/>
            <person name="Chen F."/>
            <person name="Wu X."/>
            <person name="Zerlotini A."/>
            <person name="Oliveira G."/>
            <person name="Hofmann A."/>
            <person name="Zhang G."/>
            <person name="Fang X."/>
            <person name="Kang Y."/>
            <person name="Campbell B.E."/>
            <person name="Loukas A."/>
            <person name="Ranganathan S."/>
            <person name="Rollinson D."/>
            <person name="Rinaldi G."/>
            <person name="Brindley P.J."/>
            <person name="Yang H."/>
            <person name="Wang J."/>
            <person name="Wang J."/>
            <person name="Gasser R.B."/>
        </authorList>
    </citation>
    <scope>NUCLEOTIDE SEQUENCE [LARGE SCALE GENOMIC DNA]</scope>
</reference>
<dbReference type="AlphaFoldDB" id="A0A094ZND7"/>
<name>A0A094ZND7_SCHHA</name>
<gene>
    <name evidence="1" type="ORF">MS3_02726</name>
</gene>
<feature type="non-terminal residue" evidence="1">
    <location>
        <position position="96"/>
    </location>
</feature>
<sequence>MDATPFLFSLIFVYPELTPTTITHLVPSTSVSLGESSPGHPRSRQCTQSVSWFRICLAYIWSRAWLSWSLLVSWLNVVPSYVFSVFWSGPLRTQPS</sequence>